<reference evidence="1" key="1">
    <citation type="submission" date="2020-03" db="EMBL/GenBank/DDBJ databases">
        <title>The deep terrestrial virosphere.</title>
        <authorList>
            <person name="Holmfeldt K."/>
            <person name="Nilsson E."/>
            <person name="Simone D."/>
            <person name="Lopez-Fernandez M."/>
            <person name="Wu X."/>
            <person name="de Brujin I."/>
            <person name="Lundin D."/>
            <person name="Andersson A."/>
            <person name="Bertilsson S."/>
            <person name="Dopson M."/>
        </authorList>
    </citation>
    <scope>NUCLEOTIDE SEQUENCE</scope>
    <source>
        <strain evidence="1">MM415B00526</strain>
    </source>
</reference>
<organism evidence="1">
    <name type="scientific">viral metagenome</name>
    <dbReference type="NCBI Taxonomy" id="1070528"/>
    <lineage>
        <taxon>unclassified sequences</taxon>
        <taxon>metagenomes</taxon>
        <taxon>organismal metagenomes</taxon>
    </lineage>
</organism>
<evidence type="ECO:0008006" key="2">
    <source>
        <dbReference type="Google" id="ProtNLM"/>
    </source>
</evidence>
<name>A0A6M3J334_9ZZZZ</name>
<accession>A0A6M3J334</accession>
<proteinExistence type="predicted"/>
<dbReference type="EMBL" id="MT141516">
    <property type="protein sequence ID" value="QJA64273.1"/>
    <property type="molecule type" value="Genomic_DNA"/>
</dbReference>
<evidence type="ECO:0000313" key="1">
    <source>
        <dbReference type="EMBL" id="QJA64273.1"/>
    </source>
</evidence>
<dbReference type="Gene3D" id="3.10.150.10">
    <property type="entry name" value="DNA Polymerase III, subunit A, domain 2"/>
    <property type="match status" value="1"/>
</dbReference>
<gene>
    <name evidence="1" type="ORF">MM415B00526_0036</name>
</gene>
<protein>
    <recommendedName>
        <fullName evidence="2">DNA polymerase</fullName>
    </recommendedName>
</protein>
<dbReference type="AlphaFoldDB" id="A0A6M3J334"/>
<sequence>MKLDRYDIAMVNAACKQDETARPMLQCLHFTKGRVEAADGFMLATRDLDLQDGEEKPEALLNTKMIKQIKPARRQETILQITDKRATVSYQDEEGKPVEFEPSISFATFDATFPDTDQLWTSLEKKAQIAISVSLLKKLIACLPDGVGSILRIGITEPTAPLEFECSNMDRPIRGMIMPMHVDWKEHKWKREKKGGIKP</sequence>